<organism evidence="1 2">
    <name type="scientific">Panagrolaimus sp. ES5</name>
    <dbReference type="NCBI Taxonomy" id="591445"/>
    <lineage>
        <taxon>Eukaryota</taxon>
        <taxon>Metazoa</taxon>
        <taxon>Ecdysozoa</taxon>
        <taxon>Nematoda</taxon>
        <taxon>Chromadorea</taxon>
        <taxon>Rhabditida</taxon>
        <taxon>Tylenchina</taxon>
        <taxon>Panagrolaimomorpha</taxon>
        <taxon>Panagrolaimoidea</taxon>
        <taxon>Panagrolaimidae</taxon>
        <taxon>Panagrolaimus</taxon>
    </lineage>
</organism>
<name>A0AC34GWP6_9BILA</name>
<dbReference type="WBParaSite" id="ES5_v2.g8996.t1">
    <property type="protein sequence ID" value="ES5_v2.g8996.t1"/>
    <property type="gene ID" value="ES5_v2.g8996"/>
</dbReference>
<proteinExistence type="predicted"/>
<sequence length="455" mass="51074">MLPNLSQQEHMLYQILQLQQLQMIQTANTKQLPTDMLALYQTWLLSANMQQCNPFLSLPPPLQQQQQQPPLLIQQQPIQQQQQQLPILTTSQFFQQQQFPIKTSFANTAPTTPSPSTSPNDNKRKALTIKELLETIPPLKKPCTTPLTSTTPSSSLTTTPASCSPLLITNNCCLPTSSSSSIIVAPIGSTTAAAAVSFVSDNNSNNEKPASITSRRSESGSISDTEHDEFIDVVGDPVPKTKAQRKAHIEFYRKMKFLRNREKKLKCALCNEIVKNVESNVRTHIASHADASMLICKLCCFSSGDLHQMFEHMGSAHPSNRTCYEDRRNMTQLSELLSTCFPRGGITKQRTGFIDSIQKVINIAKSRNETYINCAVCQKDIQATKEILTRHMSSHHVYRCKKCKSIFQDEEEMQSHCQSLHKIESPKSATDYHVTAAADAIGCIFKKCFEKYFKE</sequence>
<evidence type="ECO:0000313" key="1">
    <source>
        <dbReference type="Proteomes" id="UP000887579"/>
    </source>
</evidence>
<dbReference type="Proteomes" id="UP000887579">
    <property type="component" value="Unplaced"/>
</dbReference>
<reference evidence="2" key="1">
    <citation type="submission" date="2022-11" db="UniProtKB">
        <authorList>
            <consortium name="WormBaseParasite"/>
        </authorList>
    </citation>
    <scope>IDENTIFICATION</scope>
</reference>
<evidence type="ECO:0000313" key="2">
    <source>
        <dbReference type="WBParaSite" id="ES5_v2.g8996.t1"/>
    </source>
</evidence>
<protein>
    <submittedName>
        <fullName evidence="2">C2H2-type domain-containing protein</fullName>
    </submittedName>
</protein>
<accession>A0AC34GWP6</accession>